<gene>
    <name evidence="1" type="ORF">ACH5RR_021320</name>
</gene>
<protein>
    <submittedName>
        <fullName evidence="1">Uncharacterized protein</fullName>
    </submittedName>
</protein>
<dbReference type="EMBL" id="JBJUIK010000009">
    <property type="protein sequence ID" value="KAL3518731.1"/>
    <property type="molecule type" value="Genomic_DNA"/>
</dbReference>
<evidence type="ECO:0000313" key="2">
    <source>
        <dbReference type="Proteomes" id="UP001630127"/>
    </source>
</evidence>
<comment type="caution">
    <text evidence="1">The sequence shown here is derived from an EMBL/GenBank/DDBJ whole genome shotgun (WGS) entry which is preliminary data.</text>
</comment>
<dbReference type="AlphaFoldDB" id="A0ABD2ZGZ3"/>
<keyword evidence="2" id="KW-1185">Reference proteome</keyword>
<evidence type="ECO:0000313" key="1">
    <source>
        <dbReference type="EMBL" id="KAL3518731.1"/>
    </source>
</evidence>
<accession>A0ABD2ZGZ3</accession>
<dbReference type="Proteomes" id="UP001630127">
    <property type="component" value="Unassembled WGS sequence"/>
</dbReference>
<organism evidence="1 2">
    <name type="scientific">Cinchona calisaya</name>
    <dbReference type="NCBI Taxonomy" id="153742"/>
    <lineage>
        <taxon>Eukaryota</taxon>
        <taxon>Viridiplantae</taxon>
        <taxon>Streptophyta</taxon>
        <taxon>Embryophyta</taxon>
        <taxon>Tracheophyta</taxon>
        <taxon>Spermatophyta</taxon>
        <taxon>Magnoliopsida</taxon>
        <taxon>eudicotyledons</taxon>
        <taxon>Gunneridae</taxon>
        <taxon>Pentapetalae</taxon>
        <taxon>asterids</taxon>
        <taxon>lamiids</taxon>
        <taxon>Gentianales</taxon>
        <taxon>Rubiaceae</taxon>
        <taxon>Cinchonoideae</taxon>
        <taxon>Cinchoneae</taxon>
        <taxon>Cinchona</taxon>
    </lineage>
</organism>
<reference evidence="1 2" key="1">
    <citation type="submission" date="2024-11" db="EMBL/GenBank/DDBJ databases">
        <title>A near-complete genome assembly of Cinchona calisaya.</title>
        <authorList>
            <person name="Lian D.C."/>
            <person name="Zhao X.W."/>
            <person name="Wei L."/>
        </authorList>
    </citation>
    <scope>NUCLEOTIDE SEQUENCE [LARGE SCALE GENOMIC DNA]</scope>
    <source>
        <tissue evidence="1">Nenye</tissue>
    </source>
</reference>
<sequence>MYVELREFKILVNKVLNMFEFKEQLSLELKDLKDIEQQMKPMRIKTLSDLLISVSKAERQEARMKVCQDSLRLGNVGVIRLAGSFEVVSGGIQKLVLLGNDEHYVH</sequence>
<name>A0ABD2ZGZ3_9GENT</name>
<proteinExistence type="predicted"/>